<name>W0PCF5_ADVMD</name>
<dbReference type="NCBIfam" id="NF005126">
    <property type="entry name" value="PRK06563.1"/>
    <property type="match status" value="1"/>
</dbReference>
<dbReference type="PANTHER" id="PTHR43802">
    <property type="entry name" value="ENOYL-COA HYDRATASE"/>
    <property type="match status" value="1"/>
</dbReference>
<dbReference type="Proteomes" id="UP000019095">
    <property type="component" value="Chromosome"/>
</dbReference>
<evidence type="ECO:0000313" key="2">
    <source>
        <dbReference type="EMBL" id="AHG64564.1"/>
    </source>
</evidence>
<keyword evidence="2" id="KW-0413">Isomerase</keyword>
<comment type="similarity">
    <text evidence="1">Belongs to the enoyl-CoA hydratase/isomerase family.</text>
</comment>
<dbReference type="Gene3D" id="3.90.226.10">
    <property type="entry name" value="2-enoyl-CoA Hydratase, Chain A, domain 1"/>
    <property type="match status" value="1"/>
</dbReference>
<sequence length="262" mass="29130">MTNEINTPEVTLTIEGHIAVISLNNVAKKNAITPELMMQLSQHLTTFDDDDSLWVAVLDPAGEHTTAGLDMPKFFGPTATAKPIPATQVDPFGLKRRCKKPVISVVHGITYTIGIEQMLASDIVIAADTARFCQLESKRGIAPLGGAHYRYLTRTGWGNAMYHLFLCDEFDAQEAYRCGFVQEVHPFGKHRERAMEIARLICKVAPIGLQVTKQAALTFIEHGEKTAIDIVPSIREKVFATEDFKEGIKSFVERREANFQGR</sequence>
<dbReference type="OrthoDB" id="9807606at2"/>
<accession>W0PCF5</accession>
<dbReference type="InterPro" id="IPR029045">
    <property type="entry name" value="ClpP/crotonase-like_dom_sf"/>
</dbReference>
<reference evidence="2 3" key="1">
    <citation type="journal article" date="2014" name="Microbiology">
        <title>Unravelling the complete genome sequence of Advenella mimigardefordensis strain DPN7T and novel insights in the catabolism of the xenobiotic polythioester precursor 3,3'-dithiodipropionate.</title>
        <authorList>
            <person name="Wubbeler J.H."/>
            <person name="Hiessl S."/>
            <person name="Schuldes J."/>
            <person name="Thurmer A."/>
            <person name="Daniel R."/>
            <person name="Steinbuchel A."/>
        </authorList>
    </citation>
    <scope>NUCLEOTIDE SEQUENCE [LARGE SCALE GENOMIC DNA]</scope>
    <source>
        <strain evidence="3">DSM 17166 / LMG 22922 / DPN7</strain>
    </source>
</reference>
<evidence type="ECO:0000313" key="3">
    <source>
        <dbReference type="Proteomes" id="UP000019095"/>
    </source>
</evidence>
<gene>
    <name evidence="2" type="ORF">MIM_c24940</name>
</gene>
<dbReference type="CDD" id="cd06558">
    <property type="entry name" value="crotonase-like"/>
    <property type="match status" value="1"/>
</dbReference>
<dbReference type="PATRIC" id="fig|1247726.3.peg.2739"/>
<dbReference type="Pfam" id="PF00378">
    <property type="entry name" value="ECH_1"/>
    <property type="match status" value="1"/>
</dbReference>
<organism evidence="2 3">
    <name type="scientific">Advenella mimigardefordensis (strain DSM 17166 / LMG 22922 / DPN7)</name>
    <dbReference type="NCBI Taxonomy" id="1247726"/>
    <lineage>
        <taxon>Bacteria</taxon>
        <taxon>Pseudomonadati</taxon>
        <taxon>Pseudomonadota</taxon>
        <taxon>Betaproteobacteria</taxon>
        <taxon>Burkholderiales</taxon>
        <taxon>Alcaligenaceae</taxon>
    </lineage>
</organism>
<dbReference type="RefSeq" id="WP_025373206.1">
    <property type="nucleotide sequence ID" value="NZ_CP003915.1"/>
</dbReference>
<dbReference type="PANTHER" id="PTHR43802:SF1">
    <property type="entry name" value="IP11341P-RELATED"/>
    <property type="match status" value="1"/>
</dbReference>
<dbReference type="KEGG" id="amim:MIM_c24940"/>
<dbReference type="AlphaFoldDB" id="W0PCF5"/>
<dbReference type="SUPFAM" id="SSF52096">
    <property type="entry name" value="ClpP/crotonase"/>
    <property type="match status" value="1"/>
</dbReference>
<dbReference type="InterPro" id="IPR014748">
    <property type="entry name" value="Enoyl-CoA_hydra_C"/>
</dbReference>
<keyword evidence="3" id="KW-1185">Reference proteome</keyword>
<dbReference type="GO" id="GO:0016853">
    <property type="term" value="F:isomerase activity"/>
    <property type="evidence" value="ECO:0007669"/>
    <property type="project" value="UniProtKB-KW"/>
</dbReference>
<dbReference type="STRING" id="1247726.MIM_c24940"/>
<dbReference type="EMBL" id="CP003915">
    <property type="protein sequence ID" value="AHG64564.1"/>
    <property type="molecule type" value="Genomic_DNA"/>
</dbReference>
<dbReference type="HOGENOM" id="CLU_009834_7_3_4"/>
<protein>
    <submittedName>
        <fullName evidence="2">Putative enoyl-CoA hydratase/isomerase</fullName>
    </submittedName>
</protein>
<dbReference type="Gene3D" id="1.10.12.10">
    <property type="entry name" value="Lyase 2-enoyl-coa Hydratase, Chain A, domain 2"/>
    <property type="match status" value="1"/>
</dbReference>
<proteinExistence type="inferred from homology"/>
<evidence type="ECO:0000256" key="1">
    <source>
        <dbReference type="ARBA" id="ARBA00005254"/>
    </source>
</evidence>
<dbReference type="eggNOG" id="COG1024">
    <property type="taxonomic scope" value="Bacteria"/>
</dbReference>
<dbReference type="InterPro" id="IPR001753">
    <property type="entry name" value="Enoyl-CoA_hydra/iso"/>
</dbReference>